<keyword evidence="1" id="KW-1185">Reference proteome</keyword>
<accession>A0AC55D469</accession>
<sequence length="893" mass="99391">MTGAEIEPCTQAKSAKKAGEEIGGRAERETEIPLVVRPKVRTQTQVMTGVQPQSEAKAMTGARPKGEAQTMSGARPKTEAMALAGARPKTEAKVMAGARPKTEAMTMAGARPRTEAMAMTGARPKTETLAMAGAWPQTESMALAGARPKTEVPAIAGARPKTESKAMAGARPKDEIQAWSQTEFGAEAGAETEEVTPANVVTWPLVSSESRPIARTKTLSVDRELVDVENESLSGTNVQAGIQPWFGSGEESNMGSWCYPRPRAKQETSDESGFWSADETSTVPSFWTGEETNLRSWPKDEANSRSRHRAKQQTNTRSRPRIKQGPFIDSRSGSEDETGNLYCLWAGENTNTSYRPSAREEANIRPKPRSKREDNFESGSEDEFHKESWFLPEESNSIFRPRDKKESKSSSNPRAHKDGNNRDRVKQELRPEEEVIIGSWFWAEKEASMEAGAGASYESMPGAKEGAILGSLLWTEDEASMGAGAREEARPESEEEAIFGSWFWDRDEACFDLNPSPVCRASCRFHGLAEQEIDVPSRPPSWEEVTAEFKPLPCHELGFPSLSPFRIPEEAISELSEMMEGNLKQMELSPEGEEQECLHQPSQDDPDPRFPFQYQPSYLSVEEIRQHLKTKKSAEPGNWLCKCVQCELGIGSEEFEELLLLRDKTQDPFIHEISKIAMGTKSASQFTRDFIRDAGVVSLIETLFNYPSSRGKTTFLENLVHTTPLHANQTMVETFICQVCEETLAHNLDSPEQLSGIKMIRDLTTTTDYHTLVAIYVPGFLSLLATGNRETKFHILKMLLNFSENPNVAKSIFSAKALSIFIGLFNIKETNDNIEILIKMFQNISNHIKKGVMSSINDDFSLEPFVSAFHEFETLDKELQAQMNNQKGRKVGK</sequence>
<name>A0AC55D469_ECHTE</name>
<dbReference type="Proteomes" id="UP000694863">
    <property type="component" value="Unplaced"/>
</dbReference>
<evidence type="ECO:0000313" key="2">
    <source>
        <dbReference type="RefSeq" id="XP_045146532.1"/>
    </source>
</evidence>
<dbReference type="RefSeq" id="XP_045146532.1">
    <property type="nucleotide sequence ID" value="XM_045290597.1"/>
</dbReference>
<organism evidence="1 2">
    <name type="scientific">Echinops telfairi</name>
    <name type="common">Lesser hedgehog tenrec</name>
    <dbReference type="NCBI Taxonomy" id="9371"/>
    <lineage>
        <taxon>Eukaryota</taxon>
        <taxon>Metazoa</taxon>
        <taxon>Chordata</taxon>
        <taxon>Craniata</taxon>
        <taxon>Vertebrata</taxon>
        <taxon>Euteleostomi</taxon>
        <taxon>Mammalia</taxon>
        <taxon>Eutheria</taxon>
        <taxon>Afrotheria</taxon>
        <taxon>Tenrecidae</taxon>
        <taxon>Tenrecinae</taxon>
        <taxon>Echinops</taxon>
    </lineage>
</organism>
<protein>
    <submittedName>
        <fullName evidence="2">G-protein coupled receptor-associated sorting protein 2</fullName>
    </submittedName>
</protein>
<keyword evidence="2" id="KW-0675">Receptor</keyword>
<gene>
    <name evidence="2" type="primary">LOC101646340</name>
</gene>
<proteinExistence type="predicted"/>
<reference evidence="2" key="1">
    <citation type="submission" date="2025-08" db="UniProtKB">
        <authorList>
            <consortium name="RefSeq"/>
        </authorList>
    </citation>
    <scope>IDENTIFICATION</scope>
</reference>
<evidence type="ECO:0000313" key="1">
    <source>
        <dbReference type="Proteomes" id="UP000694863"/>
    </source>
</evidence>